<evidence type="ECO:0000313" key="2">
    <source>
        <dbReference type="EMBL" id="MDW0115308.1"/>
    </source>
</evidence>
<name>A0ABU4GED4_9BACL</name>
<dbReference type="RefSeq" id="WP_317946907.1">
    <property type="nucleotide sequence ID" value="NZ_JAUBDI010000040.1"/>
</dbReference>
<organism evidence="2 3">
    <name type="scientific">Sporosarcina saromensis</name>
    <dbReference type="NCBI Taxonomy" id="359365"/>
    <lineage>
        <taxon>Bacteria</taxon>
        <taxon>Bacillati</taxon>
        <taxon>Bacillota</taxon>
        <taxon>Bacilli</taxon>
        <taxon>Bacillales</taxon>
        <taxon>Caryophanaceae</taxon>
        <taxon>Sporosarcina</taxon>
    </lineage>
</organism>
<dbReference type="EMBL" id="JAUBDI010000040">
    <property type="protein sequence ID" value="MDW0115308.1"/>
    <property type="molecule type" value="Genomic_DNA"/>
</dbReference>
<comment type="caution">
    <text evidence="2">The sequence shown here is derived from an EMBL/GenBank/DDBJ whole genome shotgun (WGS) entry which is preliminary data.</text>
</comment>
<accession>A0ABU4GED4</accession>
<dbReference type="SUPFAM" id="SSF56349">
    <property type="entry name" value="DNA breaking-rejoining enzymes"/>
    <property type="match status" value="1"/>
</dbReference>
<dbReference type="InterPro" id="IPR011010">
    <property type="entry name" value="DNA_brk_join_enz"/>
</dbReference>
<proteinExistence type="predicted"/>
<sequence length="547" mass="64083">MEIRVTIDSLNPNEVIERKQNVKFDTFDIKQYKKMFEQLVEGNHVIGSFDQPHWKLPCNIADHPMIVSFDIEVYHKFNTALKAYSIVRLLSGRTPIAIYNELALIKKAILESNGFTSSDKLESLLELQSQTYKYQGYRMSIDIKRFLSFYKVTNYKEIIDICSNHQTYKGTARELPAFEDIMIFDDIVNDYFQNHPTEETLEYFPIMLWWLLTNTLPMRPTEFLLLEKDCLQFNENYASPYRITIPRIKNKSNSPGFELRMDSIEIDEKAYIFIKNAIQLLETIDSESRYLFPVELLWAYRKVKIPKKNERINRRDFDLLKKHFYEKVVEGIYGKYDLERIKSGDTRHFAIINMALQGFNMLSIARMAGHDVIKSQFSYYSHAEHFAQSYVYRLAQKRVENTITSDMSSGIFGWKRYVYDKGKSIDINTLENIVGRVKHGYCTEQKDVFPETCIEHCEFCSNYVFKPSLNEQTGAITWLSDSSRSLEGKIRESIELMKDLSMNLSKIYRQGNDDLLKSTSRNLMAYMDMKAMIDSKVMGADAFGQEQ</sequence>
<evidence type="ECO:0000313" key="3">
    <source>
        <dbReference type="Proteomes" id="UP001282284"/>
    </source>
</evidence>
<keyword evidence="3" id="KW-1185">Reference proteome</keyword>
<dbReference type="Gene3D" id="1.10.443.10">
    <property type="entry name" value="Intergrase catalytic core"/>
    <property type="match status" value="1"/>
</dbReference>
<evidence type="ECO:0000256" key="1">
    <source>
        <dbReference type="ARBA" id="ARBA00023172"/>
    </source>
</evidence>
<protein>
    <submittedName>
        <fullName evidence="2">Tyrosine-type recombinase/integrase</fullName>
    </submittedName>
</protein>
<reference evidence="2 3" key="1">
    <citation type="submission" date="2023-06" db="EMBL/GenBank/DDBJ databases">
        <title>Sporosarcina sp. nov., isolated from Korean traditional fermented seafood 'Jeotgal'.</title>
        <authorList>
            <person name="Yang A.I."/>
            <person name="Shin N.-R."/>
        </authorList>
    </citation>
    <scope>NUCLEOTIDE SEQUENCE [LARGE SCALE GENOMIC DNA]</scope>
    <source>
        <strain evidence="2 3">KCTC13119</strain>
    </source>
</reference>
<gene>
    <name evidence="2" type="ORF">QT711_19340</name>
</gene>
<dbReference type="InterPro" id="IPR013762">
    <property type="entry name" value="Integrase-like_cat_sf"/>
</dbReference>
<keyword evidence="1" id="KW-0233">DNA recombination</keyword>
<dbReference type="Proteomes" id="UP001282284">
    <property type="component" value="Unassembled WGS sequence"/>
</dbReference>